<keyword evidence="1" id="KW-0472">Membrane</keyword>
<protein>
    <recommendedName>
        <fullName evidence="4">Immunity protein</fullName>
    </recommendedName>
</protein>
<sequence length="72" mass="8026">MNEILSQLLGMFLGLVMLAIGILMLRDGKITRKKRIPSVYLDGFRGLWFGQGLKIFGIFFVIGGIGILSSFF</sequence>
<evidence type="ECO:0000313" key="2">
    <source>
        <dbReference type="EMBL" id="MQW38549.1"/>
    </source>
</evidence>
<keyword evidence="1" id="KW-0812">Transmembrane</keyword>
<name>A0A7X1Z6L7_9LACT</name>
<dbReference type="AlphaFoldDB" id="A0A7X1Z6L7"/>
<evidence type="ECO:0008006" key="4">
    <source>
        <dbReference type="Google" id="ProtNLM"/>
    </source>
</evidence>
<dbReference type="RefSeq" id="WP_153494819.1">
    <property type="nucleotide sequence ID" value="NZ_CAXYUY010000022.1"/>
</dbReference>
<evidence type="ECO:0000313" key="3">
    <source>
        <dbReference type="Proteomes" id="UP000439550"/>
    </source>
</evidence>
<proteinExistence type="predicted"/>
<accession>A0A7X1Z6L7</accession>
<keyword evidence="1" id="KW-1133">Transmembrane helix</keyword>
<keyword evidence="3" id="KW-1185">Reference proteome</keyword>
<feature type="transmembrane region" description="Helical" evidence="1">
    <location>
        <begin position="6"/>
        <end position="25"/>
    </location>
</feature>
<organism evidence="2 3">
    <name type="scientific">Lactococcus hircilactis</name>
    <dbReference type="NCBI Taxonomy" id="1494462"/>
    <lineage>
        <taxon>Bacteria</taxon>
        <taxon>Bacillati</taxon>
        <taxon>Bacillota</taxon>
        <taxon>Bacilli</taxon>
        <taxon>Lactobacillales</taxon>
        <taxon>Streptococcaceae</taxon>
        <taxon>Lactococcus</taxon>
    </lineage>
</organism>
<dbReference type="Proteomes" id="UP000439550">
    <property type="component" value="Unassembled WGS sequence"/>
</dbReference>
<dbReference type="EMBL" id="WITJ01000002">
    <property type="protein sequence ID" value="MQW38549.1"/>
    <property type="molecule type" value="Genomic_DNA"/>
</dbReference>
<feature type="transmembrane region" description="Helical" evidence="1">
    <location>
        <begin position="46"/>
        <end position="71"/>
    </location>
</feature>
<gene>
    <name evidence="2" type="ORF">GHI93_01115</name>
</gene>
<comment type="caution">
    <text evidence="2">The sequence shown here is derived from an EMBL/GenBank/DDBJ whole genome shotgun (WGS) entry which is preliminary data.</text>
</comment>
<reference evidence="2 3" key="1">
    <citation type="submission" date="2019-10" db="EMBL/GenBank/DDBJ databases">
        <authorList>
            <person name="Dong K."/>
        </authorList>
    </citation>
    <scope>NUCLEOTIDE SEQUENCE [LARGE SCALE GENOMIC DNA]</scope>
    <source>
        <strain evidence="2 3">DSM 28960</strain>
    </source>
</reference>
<evidence type="ECO:0000256" key="1">
    <source>
        <dbReference type="SAM" id="Phobius"/>
    </source>
</evidence>